<keyword evidence="3" id="KW-1185">Reference proteome</keyword>
<sequence>RPRKEKRKVDLIEEGNDERGDSGAKGSPSRSSGPFKCMEMEMTTIMELLSVPGPSLCGALGGLRGTEEKEELVGQIDALDVKGDEESPKDLSSPFEAPKGDQRECLEVLVPEWVSK</sequence>
<comment type="caution">
    <text evidence="2">The sequence shown here is derived from an EMBL/GenBank/DDBJ whole genome shotgun (WGS) entry which is preliminary data.</text>
</comment>
<reference evidence="2 3" key="1">
    <citation type="journal article" date="2021" name="BMC Genomics">
        <title>Datura genome reveals duplications of psychoactive alkaloid biosynthetic genes and high mutation rate following tissue culture.</title>
        <authorList>
            <person name="Rajewski A."/>
            <person name="Carter-House D."/>
            <person name="Stajich J."/>
            <person name="Litt A."/>
        </authorList>
    </citation>
    <scope>NUCLEOTIDE SEQUENCE [LARGE SCALE GENOMIC DNA]</scope>
    <source>
        <strain evidence="2">AR-01</strain>
    </source>
</reference>
<proteinExistence type="predicted"/>
<gene>
    <name evidence="2" type="ORF">HAX54_023721</name>
</gene>
<feature type="region of interest" description="Disordered" evidence="1">
    <location>
        <begin position="1"/>
        <end position="35"/>
    </location>
</feature>
<name>A0ABS8UZ99_DATST</name>
<protein>
    <submittedName>
        <fullName evidence="2">Uncharacterized protein</fullName>
    </submittedName>
</protein>
<feature type="non-terminal residue" evidence="2">
    <location>
        <position position="1"/>
    </location>
</feature>
<evidence type="ECO:0000256" key="1">
    <source>
        <dbReference type="SAM" id="MobiDB-lite"/>
    </source>
</evidence>
<feature type="compositionally biased region" description="Basic and acidic residues" evidence="1">
    <location>
        <begin position="7"/>
        <end position="22"/>
    </location>
</feature>
<dbReference type="EMBL" id="JACEIK010002885">
    <property type="protein sequence ID" value="MCD9639294.1"/>
    <property type="molecule type" value="Genomic_DNA"/>
</dbReference>
<accession>A0ABS8UZ99</accession>
<evidence type="ECO:0000313" key="3">
    <source>
        <dbReference type="Proteomes" id="UP000823775"/>
    </source>
</evidence>
<dbReference type="Proteomes" id="UP000823775">
    <property type="component" value="Unassembled WGS sequence"/>
</dbReference>
<organism evidence="2 3">
    <name type="scientific">Datura stramonium</name>
    <name type="common">Jimsonweed</name>
    <name type="synonym">Common thornapple</name>
    <dbReference type="NCBI Taxonomy" id="4076"/>
    <lineage>
        <taxon>Eukaryota</taxon>
        <taxon>Viridiplantae</taxon>
        <taxon>Streptophyta</taxon>
        <taxon>Embryophyta</taxon>
        <taxon>Tracheophyta</taxon>
        <taxon>Spermatophyta</taxon>
        <taxon>Magnoliopsida</taxon>
        <taxon>eudicotyledons</taxon>
        <taxon>Gunneridae</taxon>
        <taxon>Pentapetalae</taxon>
        <taxon>asterids</taxon>
        <taxon>lamiids</taxon>
        <taxon>Solanales</taxon>
        <taxon>Solanaceae</taxon>
        <taxon>Solanoideae</taxon>
        <taxon>Datureae</taxon>
        <taxon>Datura</taxon>
    </lineage>
</organism>
<evidence type="ECO:0000313" key="2">
    <source>
        <dbReference type="EMBL" id="MCD9639294.1"/>
    </source>
</evidence>